<dbReference type="Pfam" id="PF01636">
    <property type="entry name" value="APH"/>
    <property type="match status" value="1"/>
</dbReference>
<keyword evidence="3" id="KW-0547">Nucleotide-binding</keyword>
<gene>
    <name evidence="7" type="ORF">B0T14DRAFT_568095</name>
</gene>
<dbReference type="InterPro" id="IPR002575">
    <property type="entry name" value="Aminoglycoside_PTrfase"/>
</dbReference>
<dbReference type="EMBL" id="JAULSU010000005">
    <property type="protein sequence ID" value="KAK0616496.1"/>
    <property type="molecule type" value="Genomic_DNA"/>
</dbReference>
<comment type="similarity">
    <text evidence="1">Belongs to the methylthioribose kinase family.</text>
</comment>
<proteinExistence type="inferred from homology"/>
<dbReference type="GO" id="GO:0016301">
    <property type="term" value="F:kinase activity"/>
    <property type="evidence" value="ECO:0007669"/>
    <property type="project" value="UniProtKB-KW"/>
</dbReference>
<dbReference type="Proteomes" id="UP001175000">
    <property type="component" value="Unassembled WGS sequence"/>
</dbReference>
<dbReference type="Gene3D" id="3.90.1200.10">
    <property type="match status" value="1"/>
</dbReference>
<evidence type="ECO:0000256" key="2">
    <source>
        <dbReference type="ARBA" id="ARBA00022679"/>
    </source>
</evidence>
<dbReference type="InterPro" id="IPR011009">
    <property type="entry name" value="Kinase-like_dom_sf"/>
</dbReference>
<dbReference type="AlphaFoldDB" id="A0AA39WJC5"/>
<dbReference type="SUPFAM" id="SSF56112">
    <property type="entry name" value="Protein kinase-like (PK-like)"/>
    <property type="match status" value="1"/>
</dbReference>
<evidence type="ECO:0000256" key="5">
    <source>
        <dbReference type="ARBA" id="ARBA00022840"/>
    </source>
</evidence>
<evidence type="ECO:0000313" key="7">
    <source>
        <dbReference type="EMBL" id="KAK0616496.1"/>
    </source>
</evidence>
<protein>
    <submittedName>
        <fullName evidence="7">Kinase-like domain-containing protein</fullName>
    </submittedName>
</protein>
<comment type="caution">
    <text evidence="7">The sequence shown here is derived from an EMBL/GenBank/DDBJ whole genome shotgun (WGS) entry which is preliminary data.</text>
</comment>
<feature type="domain" description="Aminoglycoside phosphotransferase" evidence="6">
    <location>
        <begin position="77"/>
        <end position="277"/>
    </location>
</feature>
<evidence type="ECO:0000256" key="1">
    <source>
        <dbReference type="ARBA" id="ARBA00010165"/>
    </source>
</evidence>
<evidence type="ECO:0000313" key="8">
    <source>
        <dbReference type="Proteomes" id="UP001175000"/>
    </source>
</evidence>
<dbReference type="Gene3D" id="3.30.200.20">
    <property type="entry name" value="Phosphorylase Kinase, domain 1"/>
    <property type="match status" value="1"/>
</dbReference>
<sequence>MTRLDEAELESLSSQIQSHLTGSQYKCSSLTLLGGGSANFVYRGVLTTPLSSGAKTVIVKHTTGFLAASRDFKIDVSRCDVEATMLRALHSEFLPFKAPCLLFFDRENKTQVHEDFPTARGLEPILASPTTDRAFATAIGHNLGASLRSFHDWVSQPAQRDLVAEINCNEPMRQLNFQTTYKTSIAVLEKFPGVVDGYREVLEEVKEMATAEFARQPSDTDDEPWGLIHGDYWGGNVLLTNPPSDHRNDLLVIDWELAQYGHRAYDLGKMFGDLCEKRFLDGAEGVVWVIEGFVDGYGKMNEELAFRTAIHTGTQFIHWYVRRPPNAELLAAPDRIKEAMRLGRDLIVKGWTRDKEWLRGTALAPLVRD</sequence>
<dbReference type="PANTHER" id="PTHR34273:SF2">
    <property type="entry name" value="METHYLTHIORIBOSE KINASE"/>
    <property type="match status" value="1"/>
</dbReference>
<keyword evidence="2" id="KW-0808">Transferase</keyword>
<keyword evidence="8" id="KW-1185">Reference proteome</keyword>
<name>A0AA39WJC5_9PEZI</name>
<evidence type="ECO:0000256" key="3">
    <source>
        <dbReference type="ARBA" id="ARBA00022741"/>
    </source>
</evidence>
<keyword evidence="5" id="KW-0067">ATP-binding</keyword>
<accession>A0AA39WJC5</accession>
<organism evidence="7 8">
    <name type="scientific">Immersiella caudata</name>
    <dbReference type="NCBI Taxonomy" id="314043"/>
    <lineage>
        <taxon>Eukaryota</taxon>
        <taxon>Fungi</taxon>
        <taxon>Dikarya</taxon>
        <taxon>Ascomycota</taxon>
        <taxon>Pezizomycotina</taxon>
        <taxon>Sordariomycetes</taxon>
        <taxon>Sordariomycetidae</taxon>
        <taxon>Sordariales</taxon>
        <taxon>Lasiosphaeriaceae</taxon>
        <taxon>Immersiella</taxon>
    </lineage>
</organism>
<reference evidence="7" key="1">
    <citation type="submission" date="2023-06" db="EMBL/GenBank/DDBJ databases">
        <title>Genome-scale phylogeny and comparative genomics of the fungal order Sordariales.</title>
        <authorList>
            <consortium name="Lawrence Berkeley National Laboratory"/>
            <person name="Hensen N."/>
            <person name="Bonometti L."/>
            <person name="Westerberg I."/>
            <person name="Brannstrom I.O."/>
            <person name="Guillou S."/>
            <person name="Cros-Aarteil S."/>
            <person name="Calhoun S."/>
            <person name="Haridas S."/>
            <person name="Kuo A."/>
            <person name="Mondo S."/>
            <person name="Pangilinan J."/>
            <person name="Riley R."/>
            <person name="Labutti K."/>
            <person name="Andreopoulos B."/>
            <person name="Lipzen A."/>
            <person name="Chen C."/>
            <person name="Yanf M."/>
            <person name="Daum C."/>
            <person name="Ng V."/>
            <person name="Clum A."/>
            <person name="Steindorff A."/>
            <person name="Ohm R."/>
            <person name="Martin F."/>
            <person name="Silar P."/>
            <person name="Natvig D."/>
            <person name="Lalanne C."/>
            <person name="Gautier V."/>
            <person name="Ament-Velasquez S.L."/>
            <person name="Kruys A."/>
            <person name="Hutchinson M.I."/>
            <person name="Powell A.J."/>
            <person name="Barry K."/>
            <person name="Miller A.N."/>
            <person name="Grigoriev I.V."/>
            <person name="Debuchy R."/>
            <person name="Gladieux P."/>
            <person name="Thoren M.H."/>
            <person name="Johannesson H."/>
        </authorList>
    </citation>
    <scope>NUCLEOTIDE SEQUENCE</scope>
    <source>
        <strain evidence="7">CBS 606.72</strain>
    </source>
</reference>
<dbReference type="PANTHER" id="PTHR34273">
    <property type="entry name" value="METHYLTHIORIBOSE KINASE"/>
    <property type="match status" value="1"/>
</dbReference>
<evidence type="ECO:0000259" key="6">
    <source>
        <dbReference type="Pfam" id="PF01636"/>
    </source>
</evidence>
<dbReference type="GO" id="GO:0005524">
    <property type="term" value="F:ATP binding"/>
    <property type="evidence" value="ECO:0007669"/>
    <property type="project" value="UniProtKB-KW"/>
</dbReference>
<keyword evidence="4 7" id="KW-0418">Kinase</keyword>
<evidence type="ECO:0000256" key="4">
    <source>
        <dbReference type="ARBA" id="ARBA00022777"/>
    </source>
</evidence>